<gene>
    <name evidence="6" type="ORF">BUFA31_20520</name>
</gene>
<evidence type="ECO:0000259" key="5">
    <source>
        <dbReference type="Pfam" id="PF22671"/>
    </source>
</evidence>
<name>A0ABQ1E1N5_9FIRM</name>
<dbReference type="Gene3D" id="3.40.50.11790">
    <property type="match status" value="1"/>
</dbReference>
<dbReference type="EMBL" id="BLYJ01000028">
    <property type="protein sequence ID" value="GFO88888.1"/>
    <property type="molecule type" value="Genomic_DNA"/>
</dbReference>
<proteinExistence type="inferred from homology"/>
<protein>
    <recommendedName>
        <fullName evidence="8">Phage tail protein</fullName>
    </recommendedName>
</protein>
<feature type="domain" description="Tail sheath protein C-terminal" evidence="4">
    <location>
        <begin position="338"/>
        <end position="436"/>
    </location>
</feature>
<comment type="similarity">
    <text evidence="1">Belongs to the myoviridae tail sheath protein family.</text>
</comment>
<evidence type="ECO:0000259" key="3">
    <source>
        <dbReference type="Pfam" id="PF17481"/>
    </source>
</evidence>
<dbReference type="Gene3D" id="3.30.1370.220">
    <property type="match status" value="1"/>
</dbReference>
<dbReference type="RefSeq" id="WP_188886407.1">
    <property type="nucleotide sequence ID" value="NZ_BLYJ01000028.1"/>
</dbReference>
<feature type="domain" description="Tail sheath protein subtilisin-like" evidence="2">
    <location>
        <begin position="184"/>
        <end position="328"/>
    </location>
</feature>
<evidence type="ECO:0000259" key="4">
    <source>
        <dbReference type="Pfam" id="PF17482"/>
    </source>
</evidence>
<feature type="domain" description="Tail sheath protein Gp18-like" evidence="5">
    <location>
        <begin position="35"/>
        <end position="95"/>
    </location>
</feature>
<evidence type="ECO:0000313" key="6">
    <source>
        <dbReference type="EMBL" id="GFO88888.1"/>
    </source>
</evidence>
<dbReference type="Pfam" id="PF17482">
    <property type="entry name" value="Phage_sheath_1C"/>
    <property type="match status" value="1"/>
</dbReference>
<dbReference type="InterPro" id="IPR020287">
    <property type="entry name" value="Tail_sheath_C"/>
</dbReference>
<organism evidence="6 7">
    <name type="scientific">Butyricicoccus faecihominis</name>
    <dbReference type="NCBI Taxonomy" id="1712515"/>
    <lineage>
        <taxon>Bacteria</taxon>
        <taxon>Bacillati</taxon>
        <taxon>Bacillota</taxon>
        <taxon>Clostridia</taxon>
        <taxon>Eubacteriales</taxon>
        <taxon>Butyricicoccaceae</taxon>
        <taxon>Butyricicoccus</taxon>
    </lineage>
</organism>
<dbReference type="InterPro" id="IPR035326">
    <property type="entry name" value="Beta_sandwich_Seath"/>
</dbReference>
<dbReference type="InterPro" id="IPR054564">
    <property type="entry name" value="Gp18_domIII_N"/>
</dbReference>
<evidence type="ECO:0000313" key="7">
    <source>
        <dbReference type="Proteomes" id="UP000620147"/>
    </source>
</evidence>
<dbReference type="Gene3D" id="3.30.1490.360">
    <property type="match status" value="1"/>
</dbReference>
<reference evidence="6 7" key="1">
    <citation type="submission" date="2020-06" db="EMBL/GenBank/DDBJ databases">
        <title>Characterization of fructooligosaccharide metabolism and fructooligosaccharide-degrading enzymes in human commensal butyrate producers.</title>
        <authorList>
            <person name="Tanno H."/>
            <person name="Fujii T."/>
            <person name="Hirano K."/>
            <person name="Maeno S."/>
            <person name="Tonozuka T."/>
            <person name="Sakamoto M."/>
            <person name="Ohkuma M."/>
            <person name="Tochio T."/>
            <person name="Endo A."/>
        </authorList>
    </citation>
    <scope>NUCLEOTIDE SEQUENCE [LARGE SCALE GENOMIC DNA]</scope>
    <source>
        <strain evidence="6 7">JCM 31056</strain>
    </source>
</reference>
<dbReference type="Pfam" id="PF04984">
    <property type="entry name" value="Phage_sheath_1"/>
    <property type="match status" value="1"/>
</dbReference>
<dbReference type="Gene3D" id="3.30.360.90">
    <property type="match status" value="1"/>
</dbReference>
<feature type="domain" description="Phage tail sheath protein-like beta-sandwich" evidence="3">
    <location>
        <begin position="98"/>
        <end position="183"/>
    </location>
</feature>
<evidence type="ECO:0000256" key="1">
    <source>
        <dbReference type="ARBA" id="ARBA00008005"/>
    </source>
</evidence>
<sequence length="437" mass="47290">MALGGGIFTTQNKVLPGSYINFVSAARASANLSDRGIATMPLELDWGTDNAVFEVTPADFQKNSLAIFGYPFTHDKLKGLREVMDKVRTLYAYKLTSAGAKAANTYATAKCCGVRGNDLKVVIGTNVDAPEKFDVSLYLGTTLVDAQMGVAKAADLKDNDYVIWKDSATLAETAGTALSGGTNGTVDGTAHQKYLDKIESYTYNTMGVVTTDETTKSLYAAFVKRMREEVGSKFQCVLYGKAADYEGVINIKNRVLDEGANEASLVYWVTGAEAACAVNKSLLNVKYDGAYTVDTDYKQSELESFITSGVFAMHNVSGETRVLSDINSFVSDAEGKSKEIFGDNQCIRVMDQIANDIAVLFNTRYLGKVPNDASGRVSLWNDIVKHHQQLEDLRAIENFSADDVQVEQGDAKNGVAVQDAVSIVCAMAKLYMTVTVS</sequence>
<accession>A0ABQ1E1N5</accession>
<dbReference type="InterPro" id="IPR035089">
    <property type="entry name" value="Phage_sheath_subtilisin"/>
</dbReference>
<dbReference type="Proteomes" id="UP000620147">
    <property type="component" value="Unassembled WGS sequence"/>
</dbReference>
<keyword evidence="7" id="KW-1185">Reference proteome</keyword>
<comment type="caution">
    <text evidence="6">The sequence shown here is derived from an EMBL/GenBank/DDBJ whole genome shotgun (WGS) entry which is preliminary data.</text>
</comment>
<dbReference type="Gene3D" id="2.60.40.4290">
    <property type="match status" value="1"/>
</dbReference>
<evidence type="ECO:0008006" key="8">
    <source>
        <dbReference type="Google" id="ProtNLM"/>
    </source>
</evidence>
<dbReference type="Pfam" id="PF22671">
    <property type="entry name" value="Gp18_domIII_N"/>
    <property type="match status" value="1"/>
</dbReference>
<evidence type="ECO:0000259" key="2">
    <source>
        <dbReference type="Pfam" id="PF04984"/>
    </source>
</evidence>
<dbReference type="Pfam" id="PF17481">
    <property type="entry name" value="Phage_sheath_domII"/>
    <property type="match status" value="1"/>
</dbReference>